<evidence type="ECO:0000256" key="1">
    <source>
        <dbReference type="SAM" id="MobiDB-lite"/>
    </source>
</evidence>
<name>A0A484Y6K7_9ENTR</name>
<gene>
    <name evidence="2" type="ORF">NCTC12126_03107</name>
</gene>
<dbReference type="EMBL" id="CAADIW010000025">
    <property type="protein sequence ID" value="VFS31741.1"/>
    <property type="molecule type" value="Genomic_DNA"/>
</dbReference>
<evidence type="ECO:0000313" key="2">
    <source>
        <dbReference type="EMBL" id="VFS31741.1"/>
    </source>
</evidence>
<reference evidence="2 3" key="1">
    <citation type="submission" date="2019-03" db="EMBL/GenBank/DDBJ databases">
        <authorList>
            <consortium name="Pathogen Informatics"/>
        </authorList>
    </citation>
    <scope>NUCLEOTIDE SEQUENCE [LARGE SCALE GENOMIC DNA]</scope>
    <source>
        <strain evidence="2 3">NCTC12126</strain>
    </source>
</reference>
<sequence>MPTSTTRFSKLTADALRPDKIYPGQTLRILKPDSNGTRTDENSLPWLGFVNLEYGPLPVAGEWQPDGPSLPVEFCRVSDGGELATALCMNAPAVPVLWAWLSVNSLSQACDALRKRGGHSAVALRRHRLPADCRAQYRCPLDVGSGKGHRCPHLDRAAAPQREPGRPRSHR</sequence>
<protein>
    <submittedName>
        <fullName evidence="2">Uncharacterized protein</fullName>
    </submittedName>
</protein>
<proteinExistence type="predicted"/>
<organism evidence="2 3">
    <name type="scientific">Enterobacter cancerogenus</name>
    <dbReference type="NCBI Taxonomy" id="69218"/>
    <lineage>
        <taxon>Bacteria</taxon>
        <taxon>Pseudomonadati</taxon>
        <taxon>Pseudomonadota</taxon>
        <taxon>Gammaproteobacteria</taxon>
        <taxon>Enterobacterales</taxon>
        <taxon>Enterobacteriaceae</taxon>
        <taxon>Enterobacter</taxon>
        <taxon>Enterobacter cloacae complex</taxon>
    </lineage>
</organism>
<evidence type="ECO:0000313" key="3">
    <source>
        <dbReference type="Proteomes" id="UP000351155"/>
    </source>
</evidence>
<feature type="region of interest" description="Disordered" evidence="1">
    <location>
        <begin position="145"/>
        <end position="171"/>
    </location>
</feature>
<accession>A0A484Y6K7</accession>
<dbReference type="AlphaFoldDB" id="A0A484Y6K7"/>
<dbReference type="Proteomes" id="UP000351155">
    <property type="component" value="Unassembled WGS sequence"/>
</dbReference>